<comment type="caution">
    <text evidence="1">The sequence shown here is derived from an EMBL/GenBank/DDBJ whole genome shotgun (WGS) entry which is preliminary data.</text>
</comment>
<dbReference type="Proteomes" id="UP000248584">
    <property type="component" value="Unassembled WGS sequence"/>
</dbReference>
<gene>
    <name evidence="1" type="ORF">LX97_00948</name>
</gene>
<evidence type="ECO:0000313" key="1">
    <source>
        <dbReference type="EMBL" id="PZX43943.1"/>
    </source>
</evidence>
<protein>
    <submittedName>
        <fullName evidence="1">Uncharacterized protein</fullName>
    </submittedName>
</protein>
<reference evidence="1 2" key="1">
    <citation type="submission" date="2018-06" db="EMBL/GenBank/DDBJ databases">
        <title>Genomic Encyclopedia of Archaeal and Bacterial Type Strains, Phase II (KMG-II): from individual species to whole genera.</title>
        <authorList>
            <person name="Goeker M."/>
        </authorList>
    </citation>
    <scope>NUCLEOTIDE SEQUENCE [LARGE SCALE GENOMIC DNA]</scope>
    <source>
        <strain evidence="1 2">DSM 17205</strain>
    </source>
</reference>
<organism evidence="1 2">
    <name type="scientific">Nonlabens dokdonensis</name>
    <dbReference type="NCBI Taxonomy" id="328515"/>
    <lineage>
        <taxon>Bacteria</taxon>
        <taxon>Pseudomonadati</taxon>
        <taxon>Bacteroidota</taxon>
        <taxon>Flavobacteriia</taxon>
        <taxon>Flavobacteriales</taxon>
        <taxon>Flavobacteriaceae</taxon>
        <taxon>Nonlabens</taxon>
    </lineage>
</organism>
<accession>A0ABX5Q1K2</accession>
<dbReference type="EMBL" id="QKZR01000001">
    <property type="protein sequence ID" value="PZX43943.1"/>
    <property type="molecule type" value="Genomic_DNA"/>
</dbReference>
<sequence length="180" mass="21107">MKYIILFFMVMNLNSCQSQKISPYEERVYDFLNEVYKSENRDLKTSEVGYIDSFNHLDKSTEDLNDDLLKTLLNRATSYNQLKIPDSVLNYKNWKVLKCLTTTEKFDQNKILTSKLRFVDSKTNHDDIKIIYIKGILFYGNYVIIITNHGGTIPIARLYKKEGQNYQFITITSYPPLGDE</sequence>
<evidence type="ECO:0000313" key="2">
    <source>
        <dbReference type="Proteomes" id="UP000248584"/>
    </source>
</evidence>
<keyword evidence="2" id="KW-1185">Reference proteome</keyword>
<proteinExistence type="predicted"/>
<name>A0ABX5Q1K2_9FLAO</name>
<dbReference type="RefSeq" id="WP_015361778.1">
    <property type="nucleotide sequence ID" value="NZ_QKZR01000001.1"/>
</dbReference>